<protein>
    <submittedName>
        <fullName evidence="4">Glycosyltransferase</fullName>
    </submittedName>
</protein>
<dbReference type="InterPro" id="IPR002213">
    <property type="entry name" value="UDP_glucos_trans"/>
</dbReference>
<dbReference type="Proteomes" id="UP001501047">
    <property type="component" value="Unassembled WGS sequence"/>
</dbReference>
<dbReference type="NCBIfam" id="TIGR01426">
    <property type="entry name" value="MGT"/>
    <property type="match status" value="1"/>
</dbReference>
<evidence type="ECO:0000313" key="5">
    <source>
        <dbReference type="Proteomes" id="UP001501047"/>
    </source>
</evidence>
<proteinExistence type="inferred from homology"/>
<dbReference type="RefSeq" id="WP_343827457.1">
    <property type="nucleotide sequence ID" value="NZ_BAAACI010000007.1"/>
</dbReference>
<dbReference type="SUPFAM" id="SSF53756">
    <property type="entry name" value="UDP-Glycosyltransferase/glycogen phosphorylase"/>
    <property type="match status" value="1"/>
</dbReference>
<comment type="similarity">
    <text evidence="1">Belongs to the UDP-glycosyltransferase family.</text>
</comment>
<dbReference type="Gene3D" id="3.40.50.2000">
    <property type="entry name" value="Glycogen Phosphorylase B"/>
    <property type="match status" value="2"/>
</dbReference>
<organism evidence="4 5">
    <name type="scientific">Clostridium subterminale</name>
    <dbReference type="NCBI Taxonomy" id="1550"/>
    <lineage>
        <taxon>Bacteria</taxon>
        <taxon>Bacillati</taxon>
        <taxon>Bacillota</taxon>
        <taxon>Clostridia</taxon>
        <taxon>Eubacteriales</taxon>
        <taxon>Clostridiaceae</taxon>
        <taxon>Clostridium</taxon>
    </lineage>
</organism>
<name>A0ABN1KVJ8_CLOSU</name>
<dbReference type="EMBL" id="BAAACI010000007">
    <property type="protein sequence ID" value="GAA0777076.1"/>
    <property type="molecule type" value="Genomic_DNA"/>
</dbReference>
<evidence type="ECO:0000259" key="3">
    <source>
        <dbReference type="Pfam" id="PF06722"/>
    </source>
</evidence>
<dbReference type="Pfam" id="PF06722">
    <property type="entry name" value="EryCIII-like_C"/>
    <property type="match status" value="1"/>
</dbReference>
<dbReference type="InterPro" id="IPR006326">
    <property type="entry name" value="UDPGT_MGT-like"/>
</dbReference>
<gene>
    <name evidence="4" type="ORF">GCM10008908_31570</name>
</gene>
<accession>A0ABN1KVJ8</accession>
<dbReference type="PANTHER" id="PTHR21015:SF22">
    <property type="entry name" value="GLYCOSYLTRANSFERASE"/>
    <property type="match status" value="1"/>
</dbReference>
<evidence type="ECO:0000256" key="1">
    <source>
        <dbReference type="ARBA" id="ARBA00009995"/>
    </source>
</evidence>
<feature type="domain" description="Erythromycin biosynthesis protein CIII-like C-terminal" evidence="3">
    <location>
        <begin position="249"/>
        <end position="368"/>
    </location>
</feature>
<dbReference type="InterPro" id="IPR010610">
    <property type="entry name" value="EryCIII-like_C"/>
</dbReference>
<comment type="caution">
    <text evidence="4">The sequence shown here is derived from an EMBL/GenBank/DDBJ whole genome shotgun (WGS) entry which is preliminary data.</text>
</comment>
<dbReference type="PANTHER" id="PTHR21015">
    <property type="entry name" value="UDP-N-ACETYLGLUCOSAMINE--N-ACETYLMURAMYL-(PENTAPEPTIDE) PYROPHOSPHORYL-UNDECAPRENOL N-ACETYLGLUCOSAMINE TRANSFERASE 1"/>
    <property type="match status" value="1"/>
</dbReference>
<keyword evidence="2" id="KW-0808">Transferase</keyword>
<evidence type="ECO:0000256" key="2">
    <source>
        <dbReference type="ARBA" id="ARBA00022679"/>
    </source>
</evidence>
<dbReference type="CDD" id="cd03784">
    <property type="entry name" value="GT1_Gtf-like"/>
    <property type="match status" value="1"/>
</dbReference>
<keyword evidence="5" id="KW-1185">Reference proteome</keyword>
<evidence type="ECO:0000313" key="4">
    <source>
        <dbReference type="EMBL" id="GAA0777076.1"/>
    </source>
</evidence>
<sequence length="395" mass="44835">MSKIVFFCIPAHGHTNPTIEVVRELSCRGHEVWYYSFEEFKEKIEGAGAKFISCNEYLPELKPGDEKKIGKDFAALIEMIADTTIALDEKVCRELKGFNPDCVVSDSLCFWGKLFAEKLNITYVCSTTTFAFNKYTARMMKKSFKEVIRMILGMSRINKKIELLRNHGYNVKNFVSIIQNDNDTNTIVYTSKEFQPMVETFSDKYSFIGPSLSNMKAECKERKRKKIYISLGTVNNKNIKFYKNCINAFETCDFDVVMSVGKDTIIEDLGCIPDNFQVRNSVEQIIVLQNTDVFITHCGMNSVNESLYYGVPMVLYPQHEEQGMVAKRVSDLGAGIFLKGNNPKCIKDAVLQVIDNDNYKKNENKLAKGFKNAGGAKKAADSILKVIYDSKSKQL</sequence>
<reference evidence="4 5" key="1">
    <citation type="journal article" date="2019" name="Int. J. Syst. Evol. Microbiol.">
        <title>The Global Catalogue of Microorganisms (GCM) 10K type strain sequencing project: providing services to taxonomists for standard genome sequencing and annotation.</title>
        <authorList>
            <consortium name="The Broad Institute Genomics Platform"/>
            <consortium name="The Broad Institute Genome Sequencing Center for Infectious Disease"/>
            <person name="Wu L."/>
            <person name="Ma J."/>
        </authorList>
    </citation>
    <scope>NUCLEOTIDE SEQUENCE [LARGE SCALE GENOMIC DNA]</scope>
    <source>
        <strain evidence="4 5">JCM 1417</strain>
    </source>
</reference>